<keyword evidence="10" id="KW-1185">Reference proteome</keyword>
<dbReference type="SUPFAM" id="SSF117892">
    <property type="entry name" value="Band 7/SPFH domain"/>
    <property type="match status" value="1"/>
</dbReference>
<evidence type="ECO:0000256" key="1">
    <source>
        <dbReference type="ARBA" id="ARBA00004167"/>
    </source>
</evidence>
<dbReference type="Pfam" id="PF01145">
    <property type="entry name" value="Band_7"/>
    <property type="match status" value="1"/>
</dbReference>
<keyword evidence="5" id="KW-0472">Membrane</keyword>
<evidence type="ECO:0000259" key="8">
    <source>
        <dbReference type="SMART" id="SM00244"/>
    </source>
</evidence>
<dbReference type="RefSeq" id="WP_090260046.1">
    <property type="nucleotide sequence ID" value="NZ_FNDS01000001.1"/>
</dbReference>
<dbReference type="PANTHER" id="PTHR42911">
    <property type="entry name" value="MODULATOR OF FTSH PROTEASE HFLC"/>
    <property type="match status" value="1"/>
</dbReference>
<feature type="region of interest" description="Disordered" evidence="7">
    <location>
        <begin position="1"/>
        <end position="42"/>
    </location>
</feature>
<dbReference type="Gene3D" id="3.30.479.30">
    <property type="entry name" value="Band 7 domain"/>
    <property type="match status" value="1"/>
</dbReference>
<evidence type="ECO:0000256" key="6">
    <source>
        <dbReference type="PIRNR" id="PIRNR005651"/>
    </source>
</evidence>
<evidence type="ECO:0000313" key="10">
    <source>
        <dbReference type="Proteomes" id="UP000199636"/>
    </source>
</evidence>
<reference evidence="10" key="1">
    <citation type="submission" date="2016-10" db="EMBL/GenBank/DDBJ databases">
        <authorList>
            <person name="Varghese N."/>
            <person name="Submissions S."/>
        </authorList>
    </citation>
    <scope>NUCLEOTIDE SEQUENCE [LARGE SCALE GENOMIC DNA]</scope>
    <source>
        <strain evidence="10">CCM 7469</strain>
    </source>
</reference>
<sequence length="353" mass="38332">MSSSHTHAGHDHDHAHAHEHDHAHHEHGHQHAHGHDDQGPSPFPWRRAGLAALLVLFAAATACLVQVRSGEATVITRFGNPSRVLLQPGLAWRLPIPFEAAIPVDLRLRTTSSGLQDVGTRDGLRIIVQAYVAWQVQPDPASVQRFMRAVQNQPDEAARQIRTFVGSALETSASGFDLAELVNTDAGKVRIADFEQRLRGQIDKQLLDTYGVRVLQVGVERLTLPSVTLGATVDRMRAERETIATERTAEGKRKAAEIRSAAERDARILQADATVKAADIEAQSRVEAAQIYAKAYAGSPELYNLLRSLDTLGTIVNSGTRLVLRTDAAPFRVLVDGPPQLPAPSAKAGGNHD</sequence>
<dbReference type="InterPro" id="IPR001107">
    <property type="entry name" value="Band_7"/>
</dbReference>
<dbReference type="SMART" id="SM00244">
    <property type="entry name" value="PHB"/>
    <property type="match status" value="1"/>
</dbReference>
<dbReference type="OrthoDB" id="8347232at2"/>
<keyword evidence="9" id="KW-0378">Hydrolase</keyword>
<comment type="function">
    <text evidence="6">HflC and HflK could regulate a protease.</text>
</comment>
<accession>A0A1G8BX50</accession>
<dbReference type="PANTHER" id="PTHR42911:SF1">
    <property type="entry name" value="MODULATOR OF FTSH PROTEASE HFLC"/>
    <property type="match status" value="1"/>
</dbReference>
<evidence type="ECO:0000256" key="7">
    <source>
        <dbReference type="SAM" id="MobiDB-lite"/>
    </source>
</evidence>
<dbReference type="Proteomes" id="UP000199636">
    <property type="component" value="Unassembled WGS sequence"/>
</dbReference>
<dbReference type="CDD" id="cd03405">
    <property type="entry name" value="SPFH_HflC"/>
    <property type="match status" value="1"/>
</dbReference>
<proteinExistence type="inferred from homology"/>
<dbReference type="GO" id="GO:0016020">
    <property type="term" value="C:membrane"/>
    <property type="evidence" value="ECO:0007669"/>
    <property type="project" value="UniProtKB-SubCell"/>
</dbReference>
<dbReference type="GO" id="GO:0006508">
    <property type="term" value="P:proteolysis"/>
    <property type="evidence" value="ECO:0007669"/>
    <property type="project" value="UniProtKB-KW"/>
</dbReference>
<organism evidence="9 10">
    <name type="scientific">Pseudomonas panipatensis</name>
    <dbReference type="NCBI Taxonomy" id="428992"/>
    <lineage>
        <taxon>Bacteria</taxon>
        <taxon>Pseudomonadati</taxon>
        <taxon>Pseudomonadota</taxon>
        <taxon>Gammaproteobacteria</taxon>
        <taxon>Pseudomonadales</taxon>
        <taxon>Pseudomonadaceae</taxon>
        <taxon>Pseudomonas</taxon>
    </lineage>
</organism>
<feature type="domain" description="Band 7" evidence="8">
    <location>
        <begin position="62"/>
        <end position="236"/>
    </location>
</feature>
<dbReference type="PIRSF" id="PIRSF005651">
    <property type="entry name" value="HflC"/>
    <property type="match status" value="1"/>
</dbReference>
<name>A0A1G8BX50_9PSED</name>
<evidence type="ECO:0000256" key="5">
    <source>
        <dbReference type="ARBA" id="ARBA00023136"/>
    </source>
</evidence>
<comment type="similarity">
    <text evidence="2 6">Belongs to the band 7/mec-2 family. HflC subfamily.</text>
</comment>
<keyword evidence="3" id="KW-0812">Transmembrane</keyword>
<evidence type="ECO:0000313" key="9">
    <source>
        <dbReference type="EMBL" id="SDH37684.1"/>
    </source>
</evidence>
<dbReference type="AlphaFoldDB" id="A0A1G8BX50"/>
<dbReference type="InterPro" id="IPR010200">
    <property type="entry name" value="HflC"/>
</dbReference>
<keyword evidence="4" id="KW-1133">Transmembrane helix</keyword>
<comment type="subcellular location">
    <subcellularLocation>
        <location evidence="1">Membrane</location>
        <topology evidence="1">Single-pass membrane protein</topology>
    </subcellularLocation>
</comment>
<keyword evidence="9" id="KW-0645">Protease</keyword>
<protein>
    <recommendedName>
        <fullName evidence="6">Protein HflC</fullName>
    </recommendedName>
</protein>
<evidence type="ECO:0000256" key="4">
    <source>
        <dbReference type="ARBA" id="ARBA00022989"/>
    </source>
</evidence>
<gene>
    <name evidence="9" type="ORF">SAMN05216272_101272</name>
</gene>
<dbReference type="InterPro" id="IPR036013">
    <property type="entry name" value="Band_7/SPFH_dom_sf"/>
</dbReference>
<evidence type="ECO:0000256" key="2">
    <source>
        <dbReference type="ARBA" id="ARBA00007862"/>
    </source>
</evidence>
<feature type="compositionally biased region" description="Basic and acidic residues" evidence="7">
    <location>
        <begin position="8"/>
        <end position="24"/>
    </location>
</feature>
<evidence type="ECO:0000256" key="3">
    <source>
        <dbReference type="ARBA" id="ARBA00022692"/>
    </source>
</evidence>
<dbReference type="STRING" id="428992.SAMN05216272_101272"/>
<dbReference type="EMBL" id="FNDS01000001">
    <property type="protein sequence ID" value="SDH37684.1"/>
    <property type="molecule type" value="Genomic_DNA"/>
</dbReference>
<dbReference type="GO" id="GO:0008233">
    <property type="term" value="F:peptidase activity"/>
    <property type="evidence" value="ECO:0007669"/>
    <property type="project" value="UniProtKB-KW"/>
</dbReference>